<feature type="domain" description="Ig-like" evidence="10">
    <location>
        <begin position="555"/>
        <end position="647"/>
    </location>
</feature>
<evidence type="ECO:0000256" key="2">
    <source>
        <dbReference type="ARBA" id="ARBA00022525"/>
    </source>
</evidence>
<feature type="domain" description="Ig-like" evidence="10">
    <location>
        <begin position="72"/>
        <end position="163"/>
    </location>
</feature>
<dbReference type="GO" id="GO:0005886">
    <property type="term" value="C:plasma membrane"/>
    <property type="evidence" value="ECO:0007669"/>
    <property type="project" value="TreeGrafter"/>
</dbReference>
<dbReference type="FunFam" id="2.60.40.10:FF:000032">
    <property type="entry name" value="palladin isoform X1"/>
    <property type="match status" value="3"/>
</dbReference>
<dbReference type="InterPro" id="IPR009017">
    <property type="entry name" value="GFP"/>
</dbReference>
<feature type="domain" description="Ig-like" evidence="10">
    <location>
        <begin position="453"/>
        <end position="550"/>
    </location>
</feature>
<dbReference type="SMART" id="SM00409">
    <property type="entry name" value="IG"/>
    <property type="match status" value="9"/>
</dbReference>
<evidence type="ECO:0000256" key="1">
    <source>
        <dbReference type="ARBA" id="ARBA00004498"/>
    </source>
</evidence>
<reference evidence="12" key="1">
    <citation type="submission" date="2022-11" db="UniProtKB">
        <authorList>
            <consortium name="WormBaseParasite"/>
        </authorList>
    </citation>
    <scope>IDENTIFICATION</scope>
</reference>
<dbReference type="CDD" id="cd00096">
    <property type="entry name" value="Ig"/>
    <property type="match status" value="1"/>
</dbReference>
<dbReference type="Proteomes" id="UP000887574">
    <property type="component" value="Unplaced"/>
</dbReference>
<feature type="domain" description="Ig-like" evidence="10">
    <location>
        <begin position="167"/>
        <end position="262"/>
    </location>
</feature>
<dbReference type="Pfam" id="PF07474">
    <property type="entry name" value="G2F"/>
    <property type="match status" value="1"/>
</dbReference>
<keyword evidence="3" id="KW-0272">Extracellular matrix</keyword>
<protein>
    <submittedName>
        <fullName evidence="12">Ig-like domain-containing protein</fullName>
    </submittedName>
</protein>
<evidence type="ECO:0000256" key="7">
    <source>
        <dbReference type="ARBA" id="ARBA00023157"/>
    </source>
</evidence>
<evidence type="ECO:0000313" key="11">
    <source>
        <dbReference type="Proteomes" id="UP000887574"/>
    </source>
</evidence>
<dbReference type="FunFam" id="2.60.40.10:FF:001223">
    <property type="entry name" value="Sidekick cell adhesion molecule 1"/>
    <property type="match status" value="1"/>
</dbReference>
<feature type="domain" description="Ig-like" evidence="10">
    <location>
        <begin position="355"/>
        <end position="448"/>
    </location>
</feature>
<dbReference type="GO" id="GO:0030424">
    <property type="term" value="C:axon"/>
    <property type="evidence" value="ECO:0007669"/>
    <property type="project" value="TreeGrafter"/>
</dbReference>
<dbReference type="Pfam" id="PF07679">
    <property type="entry name" value="I-set"/>
    <property type="match status" value="6"/>
</dbReference>
<dbReference type="Gene3D" id="2.60.40.10">
    <property type="entry name" value="Immunoglobulins"/>
    <property type="match status" value="10"/>
</dbReference>
<evidence type="ECO:0000256" key="9">
    <source>
        <dbReference type="ARBA" id="ARBA00023319"/>
    </source>
</evidence>
<evidence type="ECO:0000259" key="10">
    <source>
        <dbReference type="PROSITE" id="PS50835"/>
    </source>
</evidence>
<dbReference type="PANTHER" id="PTHR10075:SF100">
    <property type="entry name" value="FASCICLIN-2"/>
    <property type="match status" value="1"/>
</dbReference>
<dbReference type="GO" id="GO:0070593">
    <property type="term" value="P:dendrite self-avoidance"/>
    <property type="evidence" value="ECO:0007669"/>
    <property type="project" value="TreeGrafter"/>
</dbReference>
<keyword evidence="5" id="KW-0677">Repeat</keyword>
<comment type="subcellular location">
    <subcellularLocation>
        <location evidence="1">Secreted</location>
        <location evidence="1">Extracellular space</location>
        <location evidence="1">Extracellular matrix</location>
    </subcellularLocation>
</comment>
<evidence type="ECO:0000313" key="12">
    <source>
        <dbReference type="WBParaSite" id="jg12953"/>
    </source>
</evidence>
<name>A0A915CW12_9BILA</name>
<organism evidence="11 12">
    <name type="scientific">Ditylenchus dipsaci</name>
    <dbReference type="NCBI Taxonomy" id="166011"/>
    <lineage>
        <taxon>Eukaryota</taxon>
        <taxon>Metazoa</taxon>
        <taxon>Ecdysozoa</taxon>
        <taxon>Nematoda</taxon>
        <taxon>Chromadorea</taxon>
        <taxon>Rhabditida</taxon>
        <taxon>Tylenchina</taxon>
        <taxon>Tylenchomorpha</taxon>
        <taxon>Sphaerularioidea</taxon>
        <taxon>Anguinidae</taxon>
        <taxon>Anguininae</taxon>
        <taxon>Ditylenchus</taxon>
    </lineage>
</organism>
<dbReference type="WBParaSite" id="jg12953">
    <property type="protein sequence ID" value="jg12953"/>
    <property type="gene ID" value="jg12953"/>
</dbReference>
<dbReference type="InterPro" id="IPR013783">
    <property type="entry name" value="Ig-like_fold"/>
</dbReference>
<dbReference type="InterPro" id="IPR057947">
    <property type="entry name" value="TPR_XPO7/RBP17"/>
</dbReference>
<accession>A0A915CW12</accession>
<dbReference type="GO" id="GO:0007156">
    <property type="term" value="P:homophilic cell adhesion via plasma membrane adhesion molecules"/>
    <property type="evidence" value="ECO:0007669"/>
    <property type="project" value="TreeGrafter"/>
</dbReference>
<dbReference type="InterPro" id="IPR036179">
    <property type="entry name" value="Ig-like_dom_sf"/>
</dbReference>
<proteinExistence type="predicted"/>
<keyword evidence="11" id="KW-1185">Reference proteome</keyword>
<keyword evidence="7" id="KW-1015">Disulfide bond</keyword>
<dbReference type="InterPro" id="IPR013098">
    <property type="entry name" value="Ig_I-set"/>
</dbReference>
<dbReference type="SMART" id="SM00408">
    <property type="entry name" value="IGc2"/>
    <property type="match status" value="9"/>
</dbReference>
<dbReference type="PANTHER" id="PTHR10075">
    <property type="entry name" value="BASIGIN RELATED"/>
    <property type="match status" value="1"/>
</dbReference>
<dbReference type="InterPro" id="IPR003598">
    <property type="entry name" value="Ig_sub2"/>
</dbReference>
<evidence type="ECO:0000256" key="6">
    <source>
        <dbReference type="ARBA" id="ARBA00022837"/>
    </source>
</evidence>
<dbReference type="Pfam" id="PF13927">
    <property type="entry name" value="Ig_3"/>
    <property type="match status" value="3"/>
</dbReference>
<sequence length="1502" mass="165674">MDPEMRENRTYWKATQLLSGVQPPQNYRILDQGQGIEITKAAGEDDGIWTCEAENAAGSSQLEIPLDVWAEPKATVRFQESGSQAIKPIGTSVTLFCNVTGNPTPAITWMLNDQILIPSADGTRISLSGYRLDIPRLQTTDAGDYYCVAQNEVGSAKDKIAVDILVPPLIDRDNVELNPRLPVGRTLTLFCDAKGEPEPVLKWFVNGTLVEDSVSNNYQFNVVFGDGAKFIQVPNVTLEDKGVYKCVATNTAGADELIYKLDIFQSPTIYKGGTEQVAEGKVAILDCNARGEPPPLVTWQRNGVRVETGLRYVVEDKMLKIIDTRSSDSGIYVCVATNEAGTDQQAFTLEVLIPPKLVSTSANQSTIALNGNVSLKCSARGYPIPKVIWTVDEDQKPLENELQAGTEYWLEEGGTTLHLTDVKHKGSRVFHCAVVNDAGDDEISYSVKTIRAPTITKEGVKVQNISEGEPLKLTCEVGRGTDGGDTSSSLDENEVTWQKDGVNFEPDSNIQLSQNQKELSFSAVRLNHAGNYSCTVKNFAGVASQYMQIHVGVPPKIAQNLRKMVVKRGGLAELWCEAVGIPTPKISWLKDNQSLQNSDVASETTSSGEMKRTAIFSDITPEQAGVYTCHAENWAGSDFMTVDLVVLIPPEIFPEKQNVTVNLEETIILPCNASGIPEPVVSWVKAPHKDIIGNEEKYQILGTSLAIKKISASDDGFYHCIAKSEAGQAIGLRRINVNLPRNANKNIWVECDENGQPVKSTTYVPARGDRPQSPNDYLHWDTEYQQLPENGTDGVLISCLPSHRGPRRVPVNTLPHFVETPLNTMVNPGAELRLHCSAMGSPTPAIFWLKDGQLLEEFRSLDGSSILQLQAVNKSIAGQYVCAARNQIGENRAFAEVSLGAGDWDANPSSIAKLLRDRSKLRPVTVLQCFNGTQLEKHRVAWTVDGRKVGQLDESLHALNNGSMALFYFASQEELSAFGCKIRDQPGRVHLGGQVEVLDVVPRALIRPTRIYSHPKMDITIDCKLKTGSALTTKIQWSKNNVNLEPDFDKLEVMPNNSLLIRTVIDSDRGSYKCRSWNSQGKSWDDVDLIIEDVPDAVVGQFSGSINGNQIQETHGKMVLAQIEPQLDSNDILMQIDNLPKNIAKSSAKATKTLVSIMSMPLAQLGYDPDGPETAMDSNRTTFNGSMPKFERLTEYSFQSGEKIRVKQSGDGIEQGKMMMSVDFQGSVPQIDESPFSFEPMNEDLVEVSPGKVTGLGNSAVNFGKNRRVSFKWEDKITYDPSSDDTKMIEPGSTMHIQARPKLENDSSSIRMQVKVDRFGYCPSGYAKIRDTCRDVKSIAKSVPQVCATFIQSRIRLCELVVCEGVEDPLDDLGTLKQMMELLTIIFLNSGSLGSFGGPQETHLDEFRKACISDRIQRESRVHEKLSQEFGVADDSAALKLYAIKVITNLQYWGKDKKLLSTTLALLDDLTVAFTNVRRLLKTDEIIQLLENHSVTFYNFLS</sequence>
<dbReference type="InterPro" id="IPR007110">
    <property type="entry name" value="Ig-like_dom"/>
</dbReference>
<feature type="domain" description="Ig-like" evidence="10">
    <location>
        <begin position="815"/>
        <end position="898"/>
    </location>
</feature>
<keyword evidence="6" id="KW-0106">Calcium</keyword>
<evidence type="ECO:0000256" key="8">
    <source>
        <dbReference type="ARBA" id="ARBA00023180"/>
    </source>
</evidence>
<evidence type="ECO:0000256" key="5">
    <source>
        <dbReference type="ARBA" id="ARBA00022737"/>
    </source>
</evidence>
<dbReference type="GO" id="GO:0098632">
    <property type="term" value="F:cell-cell adhesion mediator activity"/>
    <property type="evidence" value="ECO:0007669"/>
    <property type="project" value="TreeGrafter"/>
</dbReference>
<dbReference type="SUPFAM" id="SSF48726">
    <property type="entry name" value="Immunoglobulin"/>
    <property type="match status" value="9"/>
</dbReference>
<keyword evidence="2" id="KW-0964">Secreted</keyword>
<dbReference type="GO" id="GO:0007411">
    <property type="term" value="P:axon guidance"/>
    <property type="evidence" value="ECO:0007669"/>
    <property type="project" value="TreeGrafter"/>
</dbReference>
<feature type="domain" description="Ig-like" evidence="10">
    <location>
        <begin position="1002"/>
        <end position="1090"/>
    </location>
</feature>
<keyword evidence="4" id="KW-0732">Signal</keyword>
<evidence type="ECO:0000256" key="4">
    <source>
        <dbReference type="ARBA" id="ARBA00022729"/>
    </source>
</evidence>
<evidence type="ECO:0000256" key="3">
    <source>
        <dbReference type="ARBA" id="ARBA00022530"/>
    </source>
</evidence>
<dbReference type="Pfam" id="PF25795">
    <property type="entry name" value="TPR_XPO7"/>
    <property type="match status" value="1"/>
</dbReference>
<dbReference type="InterPro" id="IPR006605">
    <property type="entry name" value="G2_nidogen/fibulin_G2F"/>
</dbReference>
<dbReference type="InterPro" id="IPR003599">
    <property type="entry name" value="Ig_sub"/>
</dbReference>
<feature type="domain" description="Ig-like" evidence="10">
    <location>
        <begin position="267"/>
        <end position="348"/>
    </location>
</feature>
<feature type="domain" description="Ig-like" evidence="10">
    <location>
        <begin position="650"/>
        <end position="738"/>
    </location>
</feature>
<keyword evidence="8" id="KW-0325">Glycoprotein</keyword>
<keyword evidence="9" id="KW-0393">Immunoglobulin domain</keyword>
<dbReference type="PROSITE" id="PS50835">
    <property type="entry name" value="IG_LIKE"/>
    <property type="match status" value="9"/>
</dbReference>
<dbReference type="Gene3D" id="2.40.155.10">
    <property type="entry name" value="Green fluorescent protein"/>
    <property type="match status" value="1"/>
</dbReference>